<feature type="domain" description="Protein NO VEIN C-terminal" evidence="1">
    <location>
        <begin position="190"/>
        <end position="271"/>
    </location>
</feature>
<protein>
    <recommendedName>
        <fullName evidence="1">Protein NO VEIN C-terminal domain-containing protein</fullName>
    </recommendedName>
</protein>
<evidence type="ECO:0000259" key="1">
    <source>
        <dbReference type="Pfam" id="PF13020"/>
    </source>
</evidence>
<dbReference type="Proteomes" id="UP000252800">
    <property type="component" value="Unassembled WGS sequence"/>
</dbReference>
<comment type="caution">
    <text evidence="2">The sequence shown here is derived from an EMBL/GenBank/DDBJ whole genome shotgun (WGS) entry which is preliminary data.</text>
</comment>
<evidence type="ECO:0000313" key="3">
    <source>
        <dbReference type="Proteomes" id="UP000252800"/>
    </source>
</evidence>
<name>A0A366SGJ5_9ENTE</name>
<dbReference type="RefSeq" id="WP_113784408.1">
    <property type="nucleotide sequence ID" value="NZ_KZ845741.1"/>
</dbReference>
<dbReference type="EMBL" id="LEOY01000006">
    <property type="protein sequence ID" value="RBR30062.1"/>
    <property type="molecule type" value="Genomic_DNA"/>
</dbReference>
<reference evidence="2 3" key="1">
    <citation type="submission" date="2015-06" db="EMBL/GenBank/DDBJ databases">
        <title>The Genome Sequence of Enterococcus cecorum 170AEA1.</title>
        <authorList>
            <consortium name="The Broad Institute Genomics Platform"/>
            <consortium name="The Broad Institute Genome Sequencing Center for Infectious Disease"/>
            <person name="Earl A.M."/>
            <person name="Van Tyne D."/>
            <person name="Lebreton F."/>
            <person name="Saavedra J.T."/>
            <person name="Gilmore M.S."/>
            <person name="Manson McGuire A."/>
            <person name="Clock S."/>
            <person name="Crupain M."/>
            <person name="Rangan U."/>
            <person name="Young S."/>
            <person name="Abouelleil A."/>
            <person name="Cao P."/>
            <person name="Chapman S.B."/>
            <person name="Griggs A."/>
            <person name="Priest M."/>
            <person name="Shea T."/>
            <person name="Wortman J."/>
            <person name="Nusbaum C."/>
            <person name="Birren B."/>
        </authorList>
    </citation>
    <scope>NUCLEOTIDE SEQUENCE [LARGE SCALE GENOMIC DNA]</scope>
    <source>
        <strain evidence="2 3">170AEA1</strain>
    </source>
</reference>
<proteinExistence type="predicted"/>
<dbReference type="Pfam" id="PF13020">
    <property type="entry name" value="NOV_C"/>
    <property type="match status" value="1"/>
</dbReference>
<organism evidence="2 3">
    <name type="scientific">Enterococcus cecorum</name>
    <dbReference type="NCBI Taxonomy" id="44008"/>
    <lineage>
        <taxon>Bacteria</taxon>
        <taxon>Bacillati</taxon>
        <taxon>Bacillota</taxon>
        <taxon>Bacilli</taxon>
        <taxon>Lactobacillales</taxon>
        <taxon>Enterococcaceae</taxon>
        <taxon>Enterococcus</taxon>
    </lineage>
</organism>
<dbReference type="InterPro" id="IPR024975">
    <property type="entry name" value="NOV_C"/>
</dbReference>
<sequence>MLIELKRCNSIGNIDGLLFLVSMLSSKNSISRKEVINRSALENGIIINCNGALAFLEYLGYVELSGDNIIITERFKELKSLDGNNTIDVLVKSCISKLTDEGIFDSDGTGFNVDKGHISIKRSAFPLAFAAIRNFLTTAGALDKEENGEICISESYESDFTAQIRNRKRKFTLEQLLKQQEEQSKRGLEAEEFVLAFEKKRIPTKAYKIKRISDIDVSAGYDIVSFQSDSSIVYDRFIEVKSYIGNPHFYWSENESDMAKILGNKYALCLVDYERIAEPGYKPEFIQNPHKVIFEDDSWLVNIASYRIQKI</sequence>
<gene>
    <name evidence="2" type="ORF">EB18_01065</name>
</gene>
<evidence type="ECO:0000313" key="2">
    <source>
        <dbReference type="EMBL" id="RBR30062.1"/>
    </source>
</evidence>
<accession>A0A366SGJ5</accession>
<dbReference type="AlphaFoldDB" id="A0A366SGJ5"/>